<evidence type="ECO:0000259" key="6">
    <source>
        <dbReference type="Pfam" id="PF01137"/>
    </source>
</evidence>
<comment type="catalytic activity">
    <reaction evidence="5">
        <text>a 3'-end 3'-phospho-ribonucleotide-RNA + ATP = a 3'-end 2',3'-cyclophospho-ribonucleotide-RNA + AMP + diphosphate</text>
        <dbReference type="Rhea" id="RHEA:23976"/>
        <dbReference type="Rhea" id="RHEA-COMP:10463"/>
        <dbReference type="Rhea" id="RHEA-COMP:10464"/>
        <dbReference type="ChEBI" id="CHEBI:30616"/>
        <dbReference type="ChEBI" id="CHEBI:33019"/>
        <dbReference type="ChEBI" id="CHEBI:83062"/>
        <dbReference type="ChEBI" id="CHEBI:83064"/>
        <dbReference type="ChEBI" id="CHEBI:456215"/>
        <dbReference type="EC" id="6.5.1.4"/>
    </reaction>
</comment>
<dbReference type="Gene3D" id="3.65.10.20">
    <property type="entry name" value="RNA 3'-terminal phosphate cyclase domain"/>
    <property type="match status" value="1"/>
</dbReference>
<dbReference type="EC" id="6.5.1.4" evidence="2"/>
<dbReference type="Pfam" id="PF05189">
    <property type="entry name" value="RTC_insert"/>
    <property type="match status" value="1"/>
</dbReference>
<comment type="caution">
    <text evidence="8">The sequence shown here is derived from an EMBL/GenBank/DDBJ whole genome shotgun (WGS) entry which is preliminary data.</text>
</comment>
<dbReference type="AlphaFoldDB" id="A0A8S1JC03"/>
<dbReference type="InterPro" id="IPR017770">
    <property type="entry name" value="RNA3'_term_phos_cyc_type_1"/>
</dbReference>
<feature type="domain" description="RNA 3'-terminal phosphate cyclase" evidence="6">
    <location>
        <begin position="110"/>
        <end position="444"/>
    </location>
</feature>
<proteinExistence type="inferred from homology"/>
<feature type="non-terminal residue" evidence="8">
    <location>
        <position position="467"/>
    </location>
</feature>
<feature type="domain" description="RNA 3'-terminal phosphate cyclase insert" evidence="7">
    <location>
        <begin position="290"/>
        <end position="392"/>
    </location>
</feature>
<evidence type="ECO:0000256" key="4">
    <source>
        <dbReference type="ARBA" id="ARBA00022741"/>
    </source>
</evidence>
<comment type="similarity">
    <text evidence="1">Belongs to the RNA 3'-terminal cyclase family. Type 1 subfamily.</text>
</comment>
<dbReference type="GO" id="GO:0005634">
    <property type="term" value="C:nucleus"/>
    <property type="evidence" value="ECO:0007669"/>
    <property type="project" value="TreeGrafter"/>
</dbReference>
<dbReference type="Gene3D" id="3.30.360.20">
    <property type="entry name" value="RNA 3'-terminal phosphate cyclase, insert domain"/>
    <property type="match status" value="1"/>
</dbReference>
<dbReference type="InterPro" id="IPR036553">
    <property type="entry name" value="RPTC_insert"/>
</dbReference>
<evidence type="ECO:0000259" key="7">
    <source>
        <dbReference type="Pfam" id="PF05189"/>
    </source>
</evidence>
<keyword evidence="3" id="KW-0436">Ligase</keyword>
<dbReference type="EMBL" id="CAJHUC010002341">
    <property type="protein sequence ID" value="CAD7703649.1"/>
    <property type="molecule type" value="Genomic_DNA"/>
</dbReference>
<dbReference type="GO" id="GO:0000166">
    <property type="term" value="F:nucleotide binding"/>
    <property type="evidence" value="ECO:0007669"/>
    <property type="project" value="UniProtKB-KW"/>
</dbReference>
<accession>A0A8S1JC03</accession>
<gene>
    <name evidence="8" type="ORF">OSTQU699_LOCUS9006</name>
</gene>
<sequence>PGLKQVRRSTLPTASSRNHKTCWVTGTRAGAWTRHLRGLLPGQSAPVSWLPGACPTGDRLLAALAKKGPNRQVPERGSERTRMALDAQRENISTQPGSRPARVRIDGGMLEGGGQLLRNSCALAAIKRVPIEVFNIRAGRAKPGLKPQHKTGIAIIADVCNGSVENVHDGSTTIRLDPGGIVTGSHVGDTKTAGSCTLLAQATLPVLLYAQPTDSTPISKLEFRGGTDAALAPPVGYLQHVLVPLLRARLGLEVEVELVRRGFYPRGGGIMKLNVKPLELGVPIPPVDLTNRGEITMITIHAFAAGRLLNKQQDIALAALTDLRNALGPAVRIQQHIVAETQTTAKDSGAGALVIAETDTGCILGGTAGVEKHQPAAAAGSQAAREVIDAIQSGCCVDTWMQDQMIIFMALAKGKSRMRCTEPTLHSRTAMVLAEMMIGCKFTVHKPRENGDQCWVVECQGADLTRS</sequence>
<dbReference type="GO" id="GO:0003963">
    <property type="term" value="F:RNA-3'-phosphate cyclase activity"/>
    <property type="evidence" value="ECO:0007669"/>
    <property type="project" value="UniProtKB-EC"/>
</dbReference>
<keyword evidence="4" id="KW-0547">Nucleotide-binding</keyword>
<organism evidence="8 9">
    <name type="scientific">Ostreobium quekettii</name>
    <dbReference type="NCBI Taxonomy" id="121088"/>
    <lineage>
        <taxon>Eukaryota</taxon>
        <taxon>Viridiplantae</taxon>
        <taxon>Chlorophyta</taxon>
        <taxon>core chlorophytes</taxon>
        <taxon>Ulvophyceae</taxon>
        <taxon>TCBD clade</taxon>
        <taxon>Bryopsidales</taxon>
        <taxon>Ostreobineae</taxon>
        <taxon>Ostreobiaceae</taxon>
        <taxon>Ostreobium</taxon>
    </lineage>
</organism>
<evidence type="ECO:0000256" key="2">
    <source>
        <dbReference type="ARBA" id="ARBA00012725"/>
    </source>
</evidence>
<reference evidence="8" key="1">
    <citation type="submission" date="2020-12" db="EMBL/GenBank/DDBJ databases">
        <authorList>
            <person name="Iha C."/>
        </authorList>
    </citation>
    <scope>NUCLEOTIDE SEQUENCE</scope>
</reference>
<evidence type="ECO:0000256" key="1">
    <source>
        <dbReference type="ARBA" id="ARBA00009206"/>
    </source>
</evidence>
<dbReference type="InterPro" id="IPR000228">
    <property type="entry name" value="RNA3'_term_phos_cyc"/>
</dbReference>
<dbReference type="Pfam" id="PF01137">
    <property type="entry name" value="RTC"/>
    <property type="match status" value="1"/>
</dbReference>
<dbReference type="OrthoDB" id="25029at2759"/>
<dbReference type="InterPro" id="IPR013791">
    <property type="entry name" value="RNA3'-term_phos_cycl_insert"/>
</dbReference>
<dbReference type="PANTHER" id="PTHR11096:SF0">
    <property type="entry name" value="RNA 3'-TERMINAL PHOSPHATE CYCLASE"/>
    <property type="match status" value="1"/>
</dbReference>
<dbReference type="NCBIfam" id="TIGR03399">
    <property type="entry name" value="RNA_3prim_cycl"/>
    <property type="match status" value="1"/>
</dbReference>
<dbReference type="InterPro" id="IPR023797">
    <property type="entry name" value="RNA3'_phos_cyclase_dom"/>
</dbReference>
<dbReference type="InterPro" id="IPR013792">
    <property type="entry name" value="RNA3'P_cycl/enolpyr_Trfase_a/b"/>
</dbReference>
<dbReference type="SUPFAM" id="SSF55205">
    <property type="entry name" value="EPT/RTPC-like"/>
    <property type="match status" value="2"/>
</dbReference>
<dbReference type="GO" id="GO:0006396">
    <property type="term" value="P:RNA processing"/>
    <property type="evidence" value="ECO:0007669"/>
    <property type="project" value="InterPro"/>
</dbReference>
<keyword evidence="9" id="KW-1185">Reference proteome</keyword>
<evidence type="ECO:0000256" key="3">
    <source>
        <dbReference type="ARBA" id="ARBA00022598"/>
    </source>
</evidence>
<dbReference type="PANTHER" id="PTHR11096">
    <property type="entry name" value="RNA 3' TERMINAL PHOSPHATE CYCLASE"/>
    <property type="match status" value="1"/>
</dbReference>
<name>A0A8S1JC03_9CHLO</name>
<dbReference type="Proteomes" id="UP000708148">
    <property type="component" value="Unassembled WGS sequence"/>
</dbReference>
<protein>
    <recommendedName>
        <fullName evidence="2">RNA 3'-terminal-phosphate cyclase (ATP)</fullName>
        <ecNumber evidence="2">6.5.1.4</ecNumber>
    </recommendedName>
</protein>
<evidence type="ECO:0000313" key="9">
    <source>
        <dbReference type="Proteomes" id="UP000708148"/>
    </source>
</evidence>
<dbReference type="InterPro" id="IPR037136">
    <property type="entry name" value="RNA3'_phos_cyclase_dom_sf"/>
</dbReference>
<evidence type="ECO:0000256" key="5">
    <source>
        <dbReference type="ARBA" id="ARBA00024481"/>
    </source>
</evidence>
<evidence type="ECO:0000313" key="8">
    <source>
        <dbReference type="EMBL" id="CAD7703649.1"/>
    </source>
</evidence>